<name>A0A1I3TYV1_9ACTN</name>
<accession>A0A1I3TYV1</accession>
<evidence type="ECO:0000313" key="2">
    <source>
        <dbReference type="EMBL" id="SFJ76444.1"/>
    </source>
</evidence>
<gene>
    <name evidence="2" type="ORF">SAMN05192584_101206</name>
</gene>
<dbReference type="AlphaFoldDB" id="A0A1I3TYV1"/>
<dbReference type="Pfam" id="PF13707">
    <property type="entry name" value="RloB"/>
    <property type="match status" value="1"/>
</dbReference>
<organism evidence="2 3">
    <name type="scientific">Streptomyces pini</name>
    <dbReference type="NCBI Taxonomy" id="1520580"/>
    <lineage>
        <taxon>Bacteria</taxon>
        <taxon>Bacillati</taxon>
        <taxon>Actinomycetota</taxon>
        <taxon>Actinomycetes</taxon>
        <taxon>Kitasatosporales</taxon>
        <taxon>Streptomycetaceae</taxon>
        <taxon>Streptomyces</taxon>
    </lineage>
</organism>
<reference evidence="3" key="1">
    <citation type="submission" date="2016-10" db="EMBL/GenBank/DDBJ databases">
        <authorList>
            <person name="Varghese N."/>
            <person name="Submissions S."/>
        </authorList>
    </citation>
    <scope>NUCLEOTIDE SEQUENCE [LARGE SCALE GENOMIC DNA]</scope>
    <source>
        <strain evidence="3">PL19</strain>
    </source>
</reference>
<sequence>MGSYGDKSQRVVYVATEGSKTEPAYLDLLNKTFGDGDEKVGIPGFFLYYCHPGHSNGLRPSQVVHQVISKAGGPGTEMWALFDRDAADNRDADIYEAFRVARAKGVQTALSHPSFELWLLLHFKPWHSQEGGIDDKVKEQLRRHPDAKGFQDYDKASGERGKGLDGPRGQSLMKQERLATAVRNARKLVDSCTHGDCSAKRVDQVSREYPRQSGHADSCDPLKRDPSTDVWRLLTALGIGNDTKQY</sequence>
<keyword evidence="3" id="KW-1185">Reference proteome</keyword>
<dbReference type="Proteomes" id="UP000198928">
    <property type="component" value="Unassembled WGS sequence"/>
</dbReference>
<dbReference type="EMBL" id="FOSG01000001">
    <property type="protein sequence ID" value="SFJ76444.1"/>
    <property type="molecule type" value="Genomic_DNA"/>
</dbReference>
<proteinExistence type="predicted"/>
<evidence type="ECO:0000256" key="1">
    <source>
        <dbReference type="SAM" id="MobiDB-lite"/>
    </source>
</evidence>
<feature type="region of interest" description="Disordered" evidence="1">
    <location>
        <begin position="144"/>
        <end position="172"/>
    </location>
</feature>
<dbReference type="InterPro" id="IPR025591">
    <property type="entry name" value="RloB"/>
</dbReference>
<evidence type="ECO:0000313" key="3">
    <source>
        <dbReference type="Proteomes" id="UP000198928"/>
    </source>
</evidence>
<feature type="compositionally biased region" description="Basic and acidic residues" evidence="1">
    <location>
        <begin position="144"/>
        <end position="165"/>
    </location>
</feature>
<protein>
    <submittedName>
        <fullName evidence="2">RloB-like protein</fullName>
    </submittedName>
</protein>